<sequence>MIETYVWHRLSTLFEMVSLWRKGKNEIDFIVKNKSLPPETILIEVKFKKVIRSNEIKYVFTHASDINCKTVIVITKSTMEFKKTNGIDTFFIPYYLI</sequence>
<accession>A0A1V1PES5</accession>
<proteinExistence type="predicted"/>
<evidence type="ECO:0000313" key="2">
    <source>
        <dbReference type="Proteomes" id="UP000189670"/>
    </source>
</evidence>
<name>A0A1V1PES5_9BACT</name>
<protein>
    <recommendedName>
        <fullName evidence="3">DUF4143 domain-containing protein</fullName>
    </recommendedName>
</protein>
<comment type="caution">
    <text evidence="1">The sequence shown here is derived from an EMBL/GenBank/DDBJ whole genome shotgun (WGS) entry which is preliminary data.</text>
</comment>
<organism evidence="1 2">
    <name type="scientific">Candidatus Magnetoglobus multicellularis str. Araruama</name>
    <dbReference type="NCBI Taxonomy" id="890399"/>
    <lineage>
        <taxon>Bacteria</taxon>
        <taxon>Pseudomonadati</taxon>
        <taxon>Thermodesulfobacteriota</taxon>
        <taxon>Desulfobacteria</taxon>
        <taxon>Desulfobacterales</taxon>
        <taxon>Desulfobacteraceae</taxon>
        <taxon>Candidatus Magnetoglobus</taxon>
    </lineage>
</organism>
<dbReference type="Proteomes" id="UP000189670">
    <property type="component" value="Unassembled WGS sequence"/>
</dbReference>
<reference evidence="2" key="1">
    <citation type="submission" date="2012-11" db="EMBL/GenBank/DDBJ databases">
        <authorList>
            <person name="Lucero-Rivera Y.E."/>
            <person name="Tovar-Ramirez D."/>
        </authorList>
    </citation>
    <scope>NUCLEOTIDE SEQUENCE [LARGE SCALE GENOMIC DNA]</scope>
    <source>
        <strain evidence="2">Araruama</strain>
    </source>
</reference>
<gene>
    <name evidence="1" type="ORF">OMM_07037</name>
</gene>
<evidence type="ECO:0008006" key="3">
    <source>
        <dbReference type="Google" id="ProtNLM"/>
    </source>
</evidence>
<dbReference type="EMBL" id="ATBP01000074">
    <property type="protein sequence ID" value="ETR73288.1"/>
    <property type="molecule type" value="Genomic_DNA"/>
</dbReference>
<evidence type="ECO:0000313" key="1">
    <source>
        <dbReference type="EMBL" id="ETR73288.1"/>
    </source>
</evidence>
<dbReference type="AlphaFoldDB" id="A0A1V1PES5"/>